<dbReference type="GO" id="GO:0016020">
    <property type="term" value="C:membrane"/>
    <property type="evidence" value="ECO:0007669"/>
    <property type="project" value="UniProtKB-SubCell"/>
</dbReference>
<evidence type="ECO:0000256" key="3">
    <source>
        <dbReference type="ARBA" id="ARBA00022989"/>
    </source>
</evidence>
<reference evidence="7" key="1">
    <citation type="journal article" date="2024" name="Gigascience">
        <title>Chromosome-level genome of the poultry shaft louse Menopon gallinae provides insight into the host-switching and adaptive evolution of parasitic lice.</title>
        <authorList>
            <person name="Xu Y."/>
            <person name="Ma L."/>
            <person name="Liu S."/>
            <person name="Liang Y."/>
            <person name="Liu Q."/>
            <person name="He Z."/>
            <person name="Tian L."/>
            <person name="Duan Y."/>
            <person name="Cai W."/>
            <person name="Li H."/>
            <person name="Song F."/>
        </authorList>
    </citation>
    <scope>NUCLEOTIDE SEQUENCE</scope>
    <source>
        <strain evidence="7">Cailab_2023a</strain>
    </source>
</reference>
<dbReference type="InterPro" id="IPR038599">
    <property type="entry name" value="LAP1C-like_C_sf"/>
</dbReference>
<feature type="compositionally biased region" description="Low complexity" evidence="5">
    <location>
        <begin position="46"/>
        <end position="57"/>
    </location>
</feature>
<dbReference type="Gene3D" id="3.40.50.12190">
    <property type="match status" value="1"/>
</dbReference>
<keyword evidence="2 6" id="KW-0812">Transmembrane</keyword>
<evidence type="ECO:0000256" key="5">
    <source>
        <dbReference type="SAM" id="MobiDB-lite"/>
    </source>
</evidence>
<organism evidence="7">
    <name type="scientific">Menopon gallinae</name>
    <name type="common">poultry shaft louse</name>
    <dbReference type="NCBI Taxonomy" id="328185"/>
    <lineage>
        <taxon>Eukaryota</taxon>
        <taxon>Metazoa</taxon>
        <taxon>Ecdysozoa</taxon>
        <taxon>Arthropoda</taxon>
        <taxon>Hexapoda</taxon>
        <taxon>Insecta</taxon>
        <taxon>Pterygota</taxon>
        <taxon>Neoptera</taxon>
        <taxon>Paraneoptera</taxon>
        <taxon>Psocodea</taxon>
        <taxon>Troctomorpha</taxon>
        <taxon>Phthiraptera</taxon>
        <taxon>Amblycera</taxon>
        <taxon>Menoponidae</taxon>
        <taxon>Menopon</taxon>
    </lineage>
</organism>
<evidence type="ECO:0000256" key="2">
    <source>
        <dbReference type="ARBA" id="ARBA00022692"/>
    </source>
</evidence>
<dbReference type="EMBL" id="JARGDH010000001">
    <property type="protein sequence ID" value="KAL0278311.1"/>
    <property type="molecule type" value="Genomic_DNA"/>
</dbReference>
<protein>
    <submittedName>
        <fullName evidence="7">Uncharacterized protein</fullName>
    </submittedName>
</protein>
<evidence type="ECO:0000313" key="7">
    <source>
        <dbReference type="EMBL" id="KAL0278311.1"/>
    </source>
</evidence>
<evidence type="ECO:0000256" key="6">
    <source>
        <dbReference type="SAM" id="Phobius"/>
    </source>
</evidence>
<gene>
    <name evidence="7" type="ORF">PYX00_000165</name>
</gene>
<feature type="transmembrane region" description="Helical" evidence="6">
    <location>
        <begin position="78"/>
        <end position="97"/>
    </location>
</feature>
<proteinExistence type="predicted"/>
<comment type="caution">
    <text evidence="7">The sequence shown here is derived from an EMBL/GenBank/DDBJ whole genome shotgun (WGS) entry which is preliminary data.</text>
</comment>
<name>A0AAW2I8Q9_9NEOP</name>
<accession>A0AAW2I8Q9</accession>
<feature type="region of interest" description="Disordered" evidence="5">
    <location>
        <begin position="21"/>
        <end position="71"/>
    </location>
</feature>
<sequence>MDRHEKRYRSENIRERDLHGNCDILGYGDIQPRQRLKSHRDPDYNSSSTSISPSKSDTSTDDEVQKSSKKENKTNVNYGRYVILALVFCGLLVLSYLNINSDSLSGDKHKIDLKSELLIMKGKYPAQSAELWQNVWKVTNSTDSIQSLIILYKTDSLSAECLARDIGRLISKIHNNVNTLTLYKSMNTSDYGQELKHYYDVLRRSKHLVVPDLQTVPGETARMFHALCEDIKENIPSYFIFTLQDKTLGKNTHSRAGAMLRTSWSTLPENELYPLLSRVIKNVVEMIPENVTC</sequence>
<keyword evidence="3 6" id="KW-1133">Transmembrane helix</keyword>
<evidence type="ECO:0000256" key="1">
    <source>
        <dbReference type="ARBA" id="ARBA00004370"/>
    </source>
</evidence>
<dbReference type="AlphaFoldDB" id="A0AAW2I8Q9"/>
<keyword evidence="4 6" id="KW-0472">Membrane</keyword>
<comment type="subcellular location">
    <subcellularLocation>
        <location evidence="1">Membrane</location>
    </subcellularLocation>
</comment>
<evidence type="ECO:0000256" key="4">
    <source>
        <dbReference type="ARBA" id="ARBA00023136"/>
    </source>
</evidence>